<dbReference type="STRING" id="1814289.SAMN05216410_0910"/>
<protein>
    <recommendedName>
        <fullName evidence="2">DUF4190 domain-containing protein</fullName>
    </recommendedName>
</protein>
<evidence type="ECO:0000313" key="4">
    <source>
        <dbReference type="Proteomes" id="UP000199039"/>
    </source>
</evidence>
<reference evidence="3 4" key="1">
    <citation type="submission" date="2016-09" db="EMBL/GenBank/DDBJ databases">
        <authorList>
            <person name="Capua I."/>
            <person name="De Benedictis P."/>
            <person name="Joannis T."/>
            <person name="Lombin L.H."/>
            <person name="Cattoli G."/>
        </authorList>
    </citation>
    <scope>NUCLEOTIDE SEQUENCE [LARGE SCALE GENOMIC DNA]</scope>
    <source>
        <strain evidence="3 4">ISLP-3</strain>
    </source>
</reference>
<gene>
    <name evidence="3" type="ORF">SAMN05216410_0910</name>
</gene>
<keyword evidence="4" id="KW-1185">Reference proteome</keyword>
<organism evidence="3 4">
    <name type="scientific">Sanguibacter gelidistatuariae</name>
    <dbReference type="NCBI Taxonomy" id="1814289"/>
    <lineage>
        <taxon>Bacteria</taxon>
        <taxon>Bacillati</taxon>
        <taxon>Actinomycetota</taxon>
        <taxon>Actinomycetes</taxon>
        <taxon>Micrococcales</taxon>
        <taxon>Sanguibacteraceae</taxon>
        <taxon>Sanguibacter</taxon>
    </lineage>
</organism>
<dbReference type="EMBL" id="FMYH01000001">
    <property type="protein sequence ID" value="SDB91777.1"/>
    <property type="molecule type" value="Genomic_DNA"/>
</dbReference>
<feature type="transmembrane region" description="Helical" evidence="1">
    <location>
        <begin position="70"/>
        <end position="94"/>
    </location>
</feature>
<keyword evidence="1" id="KW-0472">Membrane</keyword>
<keyword evidence="1" id="KW-0812">Transmembrane</keyword>
<dbReference type="Pfam" id="PF13828">
    <property type="entry name" value="DUF4190"/>
    <property type="match status" value="1"/>
</dbReference>
<dbReference type="AlphaFoldDB" id="A0A1G6HBV2"/>
<dbReference type="OrthoDB" id="3628931at2"/>
<evidence type="ECO:0000259" key="2">
    <source>
        <dbReference type="Pfam" id="PF13828"/>
    </source>
</evidence>
<dbReference type="Proteomes" id="UP000199039">
    <property type="component" value="Unassembled WGS sequence"/>
</dbReference>
<evidence type="ECO:0000313" key="3">
    <source>
        <dbReference type="EMBL" id="SDB91777.1"/>
    </source>
</evidence>
<feature type="transmembrane region" description="Helical" evidence="1">
    <location>
        <begin position="23"/>
        <end position="50"/>
    </location>
</feature>
<sequence>MVAEMTARPGEAGTPASRPRNGLAVAALATPFAMFGLTAPLGAVLGVAALVQISRAARAGVRQRGTGQAVAGIVVGVLVTALWAAAVWFVVWAVQLSDRSDRFADPAQVTEPAEIYFTSLNPGHCANFGHFGAGRVTVVPCDQPHNWELLTMVPVQSGPDGVYPGSGSSFQEGTAACTKYFDTLPDSALSYLRPVPLVPPEDLWDEGYTETWCFAESKYGKVTGSSGDDTVAPAH</sequence>
<feature type="domain" description="DUF4190" evidence="2">
    <location>
        <begin position="23"/>
        <end position="85"/>
    </location>
</feature>
<proteinExistence type="predicted"/>
<dbReference type="InterPro" id="IPR025241">
    <property type="entry name" value="DUF4190"/>
</dbReference>
<evidence type="ECO:0000256" key="1">
    <source>
        <dbReference type="SAM" id="Phobius"/>
    </source>
</evidence>
<name>A0A1G6HBV2_9MICO</name>
<accession>A0A1G6HBV2</accession>
<keyword evidence="1" id="KW-1133">Transmembrane helix</keyword>